<dbReference type="Gene3D" id="3.75.10.10">
    <property type="entry name" value="L-arginine/glycine Amidinotransferase, Chain A"/>
    <property type="match status" value="1"/>
</dbReference>
<dbReference type="AlphaFoldDB" id="A0A6H0WJI2"/>
<dbReference type="Proteomes" id="UP000501914">
    <property type="component" value="Chromosome"/>
</dbReference>
<name>A0A6H0WJI2_9BACI</name>
<evidence type="ECO:0000313" key="1">
    <source>
        <dbReference type="EMBL" id="QIW79526.1"/>
    </source>
</evidence>
<gene>
    <name evidence="1" type="ORF">G4P54_06845</name>
</gene>
<evidence type="ECO:0000313" key="2">
    <source>
        <dbReference type="Proteomes" id="UP000501914"/>
    </source>
</evidence>
<accession>A0A6H0WJI2</accession>
<proteinExistence type="predicted"/>
<protein>
    <submittedName>
        <fullName evidence="1">Uncharacterized protein</fullName>
    </submittedName>
</protein>
<dbReference type="Pfam" id="PF19420">
    <property type="entry name" value="DDAH_eukar"/>
    <property type="match status" value="1"/>
</dbReference>
<dbReference type="KEGG" id="bteq:G4P54_06845"/>
<dbReference type="EMBL" id="CP048852">
    <property type="protein sequence ID" value="QIW79526.1"/>
    <property type="molecule type" value="Genomic_DNA"/>
</dbReference>
<dbReference type="SUPFAM" id="SSF55909">
    <property type="entry name" value="Pentein"/>
    <property type="match status" value="1"/>
</dbReference>
<dbReference type="RefSeq" id="WP_167872188.1">
    <property type="nucleotide sequence ID" value="NZ_CP048852.1"/>
</dbReference>
<dbReference type="GO" id="GO:0016990">
    <property type="term" value="F:arginine deiminase activity"/>
    <property type="evidence" value="ECO:0007669"/>
    <property type="project" value="TreeGrafter"/>
</dbReference>
<sequence length="286" mass="32294">MDVSIPKHQHKTVCRTEYDTLQKVILCKPEHMAIKDVINETQKHFEDDNIHVKTASDQHSRLVETLSLHNIEVILLPVRDGLPEQVFTRDIGFVIGEKAFLSSMTEPIRQGEEAVITEFFHNQGITYTRMLNTSIEGGDVIIDGDTVYVGISQRTDISAIGQLEDALPEYTIVPVQLHEKFLHLDCVFNIISESEALIFPKALEPEAADMLANRYDLIEVPEDEQFTLGTNVLSIGRKTIISLPCNRHVNQQLSKRGYHIIEIDLSEIIKSGGSFRCCTMPLIRGE</sequence>
<organism evidence="1 2">
    <name type="scientific">Bacillus tequilensis</name>
    <dbReference type="NCBI Taxonomy" id="227866"/>
    <lineage>
        <taxon>Bacteria</taxon>
        <taxon>Bacillati</taxon>
        <taxon>Bacillota</taxon>
        <taxon>Bacilli</taxon>
        <taxon>Bacillales</taxon>
        <taxon>Bacillaceae</taxon>
        <taxon>Bacillus</taxon>
    </lineage>
</organism>
<reference evidence="1 2" key="1">
    <citation type="submission" date="2020-02" db="EMBL/GenBank/DDBJ databases">
        <title>Genome sequencing, annotation and comparative genomic analysis of Bacillus tequilensis EA-CB0015, an effective biological control agent against Pseudocercospora fijiensis in banana plants.</title>
        <authorList>
            <person name="Cuellar-Gaviria T.Z."/>
            <person name="Ju K.-S."/>
            <person name="Villegas-Escobar V."/>
        </authorList>
    </citation>
    <scope>NUCLEOTIDE SEQUENCE [LARGE SCALE GENOMIC DNA]</scope>
    <source>
        <strain evidence="1 2">EA-CB0015</strain>
    </source>
</reference>
<dbReference type="PANTHER" id="PTHR47271:SF2">
    <property type="entry name" value="ARGININE DEIMINASE"/>
    <property type="match status" value="1"/>
</dbReference>
<keyword evidence="2" id="KW-1185">Reference proteome</keyword>
<dbReference type="GO" id="GO:0019546">
    <property type="term" value="P:L-arginine deiminase pathway"/>
    <property type="evidence" value="ECO:0007669"/>
    <property type="project" value="TreeGrafter"/>
</dbReference>
<dbReference type="PANTHER" id="PTHR47271">
    <property type="entry name" value="ARGININE DEIMINASE"/>
    <property type="match status" value="1"/>
</dbReference>